<evidence type="ECO:0000256" key="1">
    <source>
        <dbReference type="ARBA" id="ARBA00010996"/>
    </source>
</evidence>
<proteinExistence type="inferred from homology"/>
<dbReference type="SUPFAM" id="SSF52833">
    <property type="entry name" value="Thioredoxin-like"/>
    <property type="match status" value="1"/>
</dbReference>
<protein>
    <submittedName>
        <fullName evidence="2">Cytochrome oxidase biogenesis protein Sco1/SenC/PrrC, putative copper metallochaperone</fullName>
    </submittedName>
</protein>
<dbReference type="Gene3D" id="3.40.30.10">
    <property type="entry name" value="Glutaredoxin"/>
    <property type="match status" value="1"/>
</dbReference>
<gene>
    <name evidence="2" type="ORF">MGWOODY_Hyp677</name>
</gene>
<dbReference type="PANTHER" id="PTHR12151">
    <property type="entry name" value="ELECTRON TRANSPORT PROTIN SCO1/SENC FAMILY MEMBER"/>
    <property type="match status" value="1"/>
</dbReference>
<sequence>MKIASSRSMCPSRAKSSISALCGSVTLAPSAACGAYPPYDAQIIATSSALLATAVLAACSPASAPEKDSAGAVKSGGAQASCLSRAYPEIGGPISLVSDSGARVTEADFKGRPTLIYFGFTYCPDVCPMTLVNVERAYEQLPESVEPPQTLLISVDPERDTPEVLASYVKAPRFPKNLVGLTGTPEEIRAAADEFLSDFSRVEQSESQSEYTMDHTSLLYLMDENWQLKTFFTHEDTAETISACLGEILQD</sequence>
<dbReference type="AlphaFoldDB" id="A0A160U2Q1"/>
<dbReference type="CDD" id="cd02968">
    <property type="entry name" value="SCO"/>
    <property type="match status" value="1"/>
</dbReference>
<dbReference type="EMBL" id="CZQD01000038">
    <property type="protein sequence ID" value="CUS57074.1"/>
    <property type="molecule type" value="Genomic_DNA"/>
</dbReference>
<dbReference type="FunFam" id="3.40.30.10:FF:000013">
    <property type="entry name" value="Blast:Protein SCO1 homolog, mitochondrial"/>
    <property type="match status" value="1"/>
</dbReference>
<dbReference type="Pfam" id="PF02630">
    <property type="entry name" value="SCO1-SenC"/>
    <property type="match status" value="1"/>
</dbReference>
<organism evidence="2">
    <name type="scientific">hydrothermal vent metagenome</name>
    <dbReference type="NCBI Taxonomy" id="652676"/>
    <lineage>
        <taxon>unclassified sequences</taxon>
        <taxon>metagenomes</taxon>
        <taxon>ecological metagenomes</taxon>
    </lineage>
</organism>
<dbReference type="InterPro" id="IPR036249">
    <property type="entry name" value="Thioredoxin-like_sf"/>
</dbReference>
<accession>A0A160U2Q1</accession>
<dbReference type="PANTHER" id="PTHR12151:SF25">
    <property type="entry name" value="LINALOOL DEHYDRATASE_ISOMERASE DOMAIN-CONTAINING PROTEIN"/>
    <property type="match status" value="1"/>
</dbReference>
<evidence type="ECO:0000313" key="2">
    <source>
        <dbReference type="EMBL" id="CUS57074.1"/>
    </source>
</evidence>
<comment type="similarity">
    <text evidence="1">Belongs to the SCO1/2 family.</text>
</comment>
<name>A0A160U2Q1_9ZZZZ</name>
<dbReference type="InterPro" id="IPR003782">
    <property type="entry name" value="SCO1/SenC"/>
</dbReference>
<reference evidence="2" key="1">
    <citation type="submission" date="2015-10" db="EMBL/GenBank/DDBJ databases">
        <authorList>
            <person name="Gilbert D.G."/>
        </authorList>
    </citation>
    <scope>NUCLEOTIDE SEQUENCE</scope>
</reference>